<dbReference type="KEGG" id="bbel:109487839"/>
<gene>
    <name evidence="15" type="primary">LOC109487839</name>
</gene>
<evidence type="ECO:0000256" key="11">
    <source>
        <dbReference type="ARBA" id="ARBA00023180"/>
    </source>
</evidence>
<dbReference type="InterPro" id="IPR006875">
    <property type="entry name" value="Sarcoglycan"/>
</dbReference>
<comment type="similarity">
    <text evidence="3">Belongs to the sarcoglycan beta/delta/gamma/zeta family.</text>
</comment>
<keyword evidence="14" id="KW-1185">Reference proteome</keyword>
<name>A0A6P5AZA3_BRABE</name>
<feature type="transmembrane region" description="Helical" evidence="13">
    <location>
        <begin position="37"/>
        <end position="60"/>
    </location>
</feature>
<keyword evidence="5" id="KW-0963">Cytoplasm</keyword>
<dbReference type="GeneID" id="109487839"/>
<keyword evidence="12" id="KW-0206">Cytoskeleton</keyword>
<dbReference type="InterPro" id="IPR039972">
    <property type="entry name" value="Sarcoglycan_gamma/delta/zeta"/>
</dbReference>
<accession>A0A6P5AZA3</accession>
<evidence type="ECO:0000256" key="2">
    <source>
        <dbReference type="ARBA" id="ARBA00004274"/>
    </source>
</evidence>
<dbReference type="OrthoDB" id="496749at2759"/>
<evidence type="ECO:0000313" key="15">
    <source>
        <dbReference type="RefSeq" id="XP_019647491.1"/>
    </source>
</evidence>
<evidence type="ECO:0000256" key="8">
    <source>
        <dbReference type="ARBA" id="ARBA00022989"/>
    </source>
</evidence>
<evidence type="ECO:0000256" key="12">
    <source>
        <dbReference type="ARBA" id="ARBA00023212"/>
    </source>
</evidence>
<keyword evidence="6 13" id="KW-0812">Transmembrane</keyword>
<evidence type="ECO:0000256" key="4">
    <source>
        <dbReference type="ARBA" id="ARBA00022475"/>
    </source>
</evidence>
<dbReference type="RefSeq" id="XP_019647491.1">
    <property type="nucleotide sequence ID" value="XM_019791932.1"/>
</dbReference>
<organism evidence="14 15">
    <name type="scientific">Branchiostoma belcheri</name>
    <name type="common">Amphioxus</name>
    <dbReference type="NCBI Taxonomy" id="7741"/>
    <lineage>
        <taxon>Eukaryota</taxon>
        <taxon>Metazoa</taxon>
        <taxon>Chordata</taxon>
        <taxon>Cephalochordata</taxon>
        <taxon>Leptocardii</taxon>
        <taxon>Amphioxiformes</taxon>
        <taxon>Branchiostomatidae</taxon>
        <taxon>Branchiostoma</taxon>
    </lineage>
</organism>
<sequence length="292" mass="31855">MARGGAANASYAVNGTPSRPQQQMSYRIGIYGWRKRCLYLFILLLMVLIVINLALTIWILKVLNFNIDGMGKLRILDRGLRLEGESEFLKPLYAAEVRSRVNQPLVLESARNVTMNARNRNGNVTGKLVIGANDVVAMNDQFQVDDNNGKMLFYADTNEVVVGADRLRVTGEQGAVFAGSVQTPHVRAEPFEPLKLESTTRSLYVEAPEGVTMEAEGGGFSATCRTDLKLTSSQGKIVLDAGNIHLQNIPESRPAGSGRRLNNVYELCTCPDGKLFLAVPTSGCEVNTGICS</sequence>
<dbReference type="GO" id="GO:0005856">
    <property type="term" value="C:cytoskeleton"/>
    <property type="evidence" value="ECO:0007669"/>
    <property type="project" value="UniProtKB-SubCell"/>
</dbReference>
<evidence type="ECO:0000256" key="9">
    <source>
        <dbReference type="ARBA" id="ARBA00023136"/>
    </source>
</evidence>
<protein>
    <submittedName>
        <fullName evidence="15">Delta-sarcoglycan-like</fullName>
    </submittedName>
</protein>
<dbReference type="PANTHER" id="PTHR12939:SF10">
    <property type="entry name" value="EG:4F1.1 PROTEIN"/>
    <property type="match status" value="1"/>
</dbReference>
<evidence type="ECO:0000313" key="14">
    <source>
        <dbReference type="Proteomes" id="UP000515135"/>
    </source>
</evidence>
<dbReference type="AlphaFoldDB" id="A0A6P5AZA3"/>
<evidence type="ECO:0000256" key="5">
    <source>
        <dbReference type="ARBA" id="ARBA00022490"/>
    </source>
</evidence>
<comment type="subcellular location">
    <subcellularLocation>
        <location evidence="2">Cell membrane</location>
        <location evidence="2">Sarcolemma</location>
        <topology evidence="2">Single-pass type II membrane protein</topology>
    </subcellularLocation>
    <subcellularLocation>
        <location evidence="1">Cytoplasm</location>
        <location evidence="1">Cytoskeleton</location>
    </subcellularLocation>
</comment>
<evidence type="ECO:0000256" key="1">
    <source>
        <dbReference type="ARBA" id="ARBA00004245"/>
    </source>
</evidence>
<evidence type="ECO:0000256" key="7">
    <source>
        <dbReference type="ARBA" id="ARBA00022968"/>
    </source>
</evidence>
<keyword evidence="11" id="KW-0325">Glycoprotein</keyword>
<evidence type="ECO:0000256" key="13">
    <source>
        <dbReference type="SAM" id="Phobius"/>
    </source>
</evidence>
<evidence type="ECO:0000256" key="10">
    <source>
        <dbReference type="ARBA" id="ARBA00023157"/>
    </source>
</evidence>
<evidence type="ECO:0000256" key="3">
    <source>
        <dbReference type="ARBA" id="ARBA00007574"/>
    </source>
</evidence>
<proteinExistence type="inferred from homology"/>
<dbReference type="Proteomes" id="UP000515135">
    <property type="component" value="Unplaced"/>
</dbReference>
<dbReference type="GO" id="GO:0042383">
    <property type="term" value="C:sarcolemma"/>
    <property type="evidence" value="ECO:0007669"/>
    <property type="project" value="UniProtKB-SubCell"/>
</dbReference>
<reference evidence="15" key="1">
    <citation type="submission" date="2025-08" db="UniProtKB">
        <authorList>
            <consortium name="RefSeq"/>
        </authorList>
    </citation>
    <scope>IDENTIFICATION</scope>
    <source>
        <tissue evidence="15">Gonad</tissue>
    </source>
</reference>
<keyword evidence="4" id="KW-1003">Cell membrane</keyword>
<dbReference type="Pfam" id="PF04790">
    <property type="entry name" value="Sarcoglycan_1"/>
    <property type="match status" value="1"/>
</dbReference>
<keyword evidence="9 13" id="KW-0472">Membrane</keyword>
<keyword evidence="8 13" id="KW-1133">Transmembrane helix</keyword>
<evidence type="ECO:0000256" key="6">
    <source>
        <dbReference type="ARBA" id="ARBA00022692"/>
    </source>
</evidence>
<dbReference type="PANTHER" id="PTHR12939">
    <property type="entry name" value="SARCOGLYCAN"/>
    <property type="match status" value="1"/>
</dbReference>
<dbReference type="GO" id="GO:0016012">
    <property type="term" value="C:sarcoglycan complex"/>
    <property type="evidence" value="ECO:0007669"/>
    <property type="project" value="InterPro"/>
</dbReference>
<keyword evidence="7" id="KW-0735">Signal-anchor</keyword>
<keyword evidence="10" id="KW-1015">Disulfide bond</keyword>